<keyword evidence="1" id="KW-1133">Transmembrane helix</keyword>
<dbReference type="Proteomes" id="UP001218218">
    <property type="component" value="Unassembled WGS sequence"/>
</dbReference>
<evidence type="ECO:0000313" key="4">
    <source>
        <dbReference type="Proteomes" id="UP001218218"/>
    </source>
</evidence>
<name>A0AAD6ZBU2_9AGAR</name>
<proteinExistence type="predicted"/>
<dbReference type="EMBL" id="JARIHO010000062">
    <property type="protein sequence ID" value="KAJ7315426.1"/>
    <property type="molecule type" value="Genomic_DNA"/>
</dbReference>
<protein>
    <recommendedName>
        <fullName evidence="2">DUF6533 domain-containing protein</fullName>
    </recommendedName>
</protein>
<dbReference type="InterPro" id="IPR045340">
    <property type="entry name" value="DUF6533"/>
</dbReference>
<evidence type="ECO:0000259" key="2">
    <source>
        <dbReference type="Pfam" id="PF20151"/>
    </source>
</evidence>
<keyword evidence="1" id="KW-0472">Membrane</keyword>
<reference evidence="3" key="1">
    <citation type="submission" date="2023-03" db="EMBL/GenBank/DDBJ databases">
        <title>Massive genome expansion in bonnet fungi (Mycena s.s.) driven by repeated elements and novel gene families across ecological guilds.</title>
        <authorList>
            <consortium name="Lawrence Berkeley National Laboratory"/>
            <person name="Harder C.B."/>
            <person name="Miyauchi S."/>
            <person name="Viragh M."/>
            <person name="Kuo A."/>
            <person name="Thoen E."/>
            <person name="Andreopoulos B."/>
            <person name="Lu D."/>
            <person name="Skrede I."/>
            <person name="Drula E."/>
            <person name="Henrissat B."/>
            <person name="Morin E."/>
            <person name="Kohler A."/>
            <person name="Barry K."/>
            <person name="LaButti K."/>
            <person name="Morin E."/>
            <person name="Salamov A."/>
            <person name="Lipzen A."/>
            <person name="Mereny Z."/>
            <person name="Hegedus B."/>
            <person name="Baldrian P."/>
            <person name="Stursova M."/>
            <person name="Weitz H."/>
            <person name="Taylor A."/>
            <person name="Grigoriev I.V."/>
            <person name="Nagy L.G."/>
            <person name="Martin F."/>
            <person name="Kauserud H."/>
        </authorList>
    </citation>
    <scope>NUCLEOTIDE SEQUENCE</scope>
    <source>
        <strain evidence="3">CBHHK002</strain>
    </source>
</reference>
<gene>
    <name evidence="3" type="ORF">DFH08DRAFT_972123</name>
</gene>
<evidence type="ECO:0000256" key="1">
    <source>
        <dbReference type="SAM" id="Phobius"/>
    </source>
</evidence>
<feature type="transmembrane region" description="Helical" evidence="1">
    <location>
        <begin position="16"/>
        <end position="36"/>
    </location>
</feature>
<keyword evidence="1" id="KW-0812">Transmembrane</keyword>
<dbReference type="Pfam" id="PF20151">
    <property type="entry name" value="DUF6533"/>
    <property type="match status" value="1"/>
</dbReference>
<evidence type="ECO:0000313" key="3">
    <source>
        <dbReference type="EMBL" id="KAJ7315426.1"/>
    </source>
</evidence>
<keyword evidence="4" id="KW-1185">Reference proteome</keyword>
<feature type="transmembrane region" description="Helical" evidence="1">
    <location>
        <begin position="104"/>
        <end position="132"/>
    </location>
</feature>
<accession>A0AAD6ZBU2</accession>
<sequence>MDPATVAAQFKALETALNHITISHYASLSSMCLYLYDFMLTFSSEVKYFWGARMSLVKVLFFCTVATGSDEFWDCKAIICVAMTQVIMQMRIHALYNQNRALKIILSLLFVFEISAEFTMAIAKIATAHPTIAPIPGLQTPLSFCDEKIPKYFFAFPIPLMGFESILFALSLYKGYIHYQESPNKAWFGSRLVGIIFRDSILFFACGFSMYLLNVLIWALGPYDLFTLSTGWEISVPALAATRVLINMREVYNNPLSDTKVAEETIQLQVARRPTGFDGPTTWVDLSTV</sequence>
<feature type="domain" description="DUF6533" evidence="2">
    <location>
        <begin position="25"/>
        <end position="64"/>
    </location>
</feature>
<organism evidence="3 4">
    <name type="scientific">Mycena albidolilacea</name>
    <dbReference type="NCBI Taxonomy" id="1033008"/>
    <lineage>
        <taxon>Eukaryota</taxon>
        <taxon>Fungi</taxon>
        <taxon>Dikarya</taxon>
        <taxon>Basidiomycota</taxon>
        <taxon>Agaricomycotina</taxon>
        <taxon>Agaricomycetes</taxon>
        <taxon>Agaricomycetidae</taxon>
        <taxon>Agaricales</taxon>
        <taxon>Marasmiineae</taxon>
        <taxon>Mycenaceae</taxon>
        <taxon>Mycena</taxon>
    </lineage>
</organism>
<feature type="transmembrane region" description="Helical" evidence="1">
    <location>
        <begin position="201"/>
        <end position="220"/>
    </location>
</feature>
<dbReference type="AlphaFoldDB" id="A0AAD6ZBU2"/>
<feature type="transmembrane region" description="Helical" evidence="1">
    <location>
        <begin position="152"/>
        <end position="173"/>
    </location>
</feature>
<comment type="caution">
    <text evidence="3">The sequence shown here is derived from an EMBL/GenBank/DDBJ whole genome shotgun (WGS) entry which is preliminary data.</text>
</comment>